<dbReference type="Proteomes" id="UP000253153">
    <property type="component" value="Unassembled WGS sequence"/>
</dbReference>
<feature type="compositionally biased region" description="Polar residues" evidence="1">
    <location>
        <begin position="189"/>
        <end position="216"/>
    </location>
</feature>
<organism evidence="2 3">
    <name type="scientific">Fusarium coffeatum</name>
    <dbReference type="NCBI Taxonomy" id="231269"/>
    <lineage>
        <taxon>Eukaryota</taxon>
        <taxon>Fungi</taxon>
        <taxon>Dikarya</taxon>
        <taxon>Ascomycota</taxon>
        <taxon>Pezizomycotina</taxon>
        <taxon>Sordariomycetes</taxon>
        <taxon>Hypocreomycetidae</taxon>
        <taxon>Hypocreales</taxon>
        <taxon>Nectriaceae</taxon>
        <taxon>Fusarium</taxon>
        <taxon>Fusarium incarnatum-equiseti species complex</taxon>
    </lineage>
</organism>
<keyword evidence="3" id="KW-1185">Reference proteome</keyword>
<feature type="compositionally biased region" description="Acidic residues" evidence="1">
    <location>
        <begin position="563"/>
        <end position="573"/>
    </location>
</feature>
<protein>
    <submittedName>
        <fullName evidence="2">Uncharacterized protein</fullName>
    </submittedName>
</protein>
<dbReference type="RefSeq" id="XP_031014546.1">
    <property type="nucleotide sequence ID" value="XM_031161430.1"/>
</dbReference>
<feature type="compositionally biased region" description="Polar residues" evidence="1">
    <location>
        <begin position="480"/>
        <end position="495"/>
    </location>
</feature>
<reference evidence="2 3" key="1">
    <citation type="submission" date="2018-06" db="EMBL/GenBank/DDBJ databases">
        <title>Fusarium incarnatum-equiseti species complex species 28.</title>
        <authorList>
            <person name="Gardiner D.M."/>
        </authorList>
    </citation>
    <scope>NUCLEOTIDE SEQUENCE [LARGE SCALE GENOMIC DNA]</scope>
    <source>
        <strain evidence="2 3">FIESC_28</strain>
    </source>
</reference>
<evidence type="ECO:0000313" key="2">
    <source>
        <dbReference type="EMBL" id="RBR15648.1"/>
    </source>
</evidence>
<feature type="compositionally biased region" description="Low complexity" evidence="1">
    <location>
        <begin position="523"/>
        <end position="539"/>
    </location>
</feature>
<evidence type="ECO:0000256" key="1">
    <source>
        <dbReference type="SAM" id="MobiDB-lite"/>
    </source>
</evidence>
<evidence type="ECO:0000313" key="3">
    <source>
        <dbReference type="Proteomes" id="UP000253153"/>
    </source>
</evidence>
<feature type="compositionally biased region" description="Basic and acidic residues" evidence="1">
    <location>
        <begin position="219"/>
        <end position="234"/>
    </location>
</feature>
<comment type="caution">
    <text evidence="2">The sequence shown here is derived from an EMBL/GenBank/DDBJ whole genome shotgun (WGS) entry which is preliminary data.</text>
</comment>
<accession>A0A366RGF8</accession>
<feature type="compositionally biased region" description="Basic and acidic residues" evidence="1">
    <location>
        <begin position="125"/>
        <end position="141"/>
    </location>
</feature>
<dbReference type="OrthoDB" id="5088339at2759"/>
<dbReference type="GeneID" id="41996726"/>
<feature type="compositionally biased region" description="Basic and acidic residues" evidence="1">
    <location>
        <begin position="431"/>
        <end position="442"/>
    </location>
</feature>
<sequence length="687" mass="75066">MTPPRINHKIYNRGPSAQSARRVYEYTGQWPHELVKGFEPASWAETFTREFATLMGISHGARNVEIKDVLQRLRSSAAERKAPRNCLTRLDISQAREWLIVEKGVTTTKCKRVRHTKEESDDESEKGSKSKAERDSEKEPKSEEEEAEDEEDSGSDPEPLSEINVHDSDDSTSDSSSDDDEMEIDKPTPSATTKTRLRNGQSTSRQSKQPFPTPSLTPEDARKRLFDGLDEHYRRAVRRAAITKKRQSQPQPKSQPLLTPPTSGDSVPPDNKGGDRGSSSPPLSESPDEPWPKRLRTRAGNVSSFHRPGQLESSLRRESTTTIPDSNAGSDENSRDTAPASPASVSSNCEEHPPATAPATAAPPAVESSTVAPTTTTHAPTPSNENISSTSIDSTSATGRPRRNIQLPSRIAHSEPQSAVAVVEKSRKRPREPASDTREHPMSLESTPEIEADLTSVMGSHASSNSLPAASSAQHIPTAAFSSLQTGRSTTSRISIASLLQVPSENAGSESPSPATLGRDGESSNPPQSNSPPTTVSPPAKKQKIADTRAASTSSNIDTTEQPTEESSDEDLPDWDALIADWDEKAARVVNTHTNIQENRITLSEKSKYVEFLEHMHGTNPPDEDGRKHYEDEKRKLRDIQFVHGIFLRGFEEAKRAAVATADPGVALAEQARRMGASKRKRQGLTH</sequence>
<name>A0A366RGF8_9HYPO</name>
<feature type="compositionally biased region" description="Polar residues" evidence="1">
    <location>
        <begin position="320"/>
        <end position="331"/>
    </location>
</feature>
<feature type="compositionally biased region" description="Basic residues" evidence="1">
    <location>
        <begin position="235"/>
        <end position="247"/>
    </location>
</feature>
<feature type="compositionally biased region" description="Polar residues" evidence="1">
    <location>
        <begin position="550"/>
        <end position="562"/>
    </location>
</feature>
<feature type="region of interest" description="Disordered" evidence="1">
    <location>
        <begin position="110"/>
        <end position="573"/>
    </location>
</feature>
<feature type="compositionally biased region" description="Polar residues" evidence="1">
    <location>
        <begin position="501"/>
        <end position="514"/>
    </location>
</feature>
<dbReference type="EMBL" id="QKXC01000153">
    <property type="protein sequence ID" value="RBR15648.1"/>
    <property type="molecule type" value="Genomic_DNA"/>
</dbReference>
<feature type="compositionally biased region" description="Acidic residues" evidence="1">
    <location>
        <begin position="170"/>
        <end position="183"/>
    </location>
</feature>
<feature type="compositionally biased region" description="Low complexity" evidence="1">
    <location>
        <begin position="357"/>
        <end position="396"/>
    </location>
</feature>
<dbReference type="AlphaFoldDB" id="A0A366RGF8"/>
<proteinExistence type="predicted"/>
<gene>
    <name evidence="2" type="ORF">FIESC28_07289</name>
</gene>
<feature type="compositionally biased region" description="Low complexity" evidence="1">
    <location>
        <begin position="248"/>
        <end position="263"/>
    </location>
</feature>
<feature type="compositionally biased region" description="Low complexity" evidence="1">
    <location>
        <begin position="460"/>
        <end position="473"/>
    </location>
</feature>
<feature type="compositionally biased region" description="Acidic residues" evidence="1">
    <location>
        <begin position="142"/>
        <end position="155"/>
    </location>
</feature>